<reference evidence="1 2" key="1">
    <citation type="journal article" date="2008" name="Nat. Biotechnol.">
        <title>Genome sequencing and analysis of the filamentous fungus Penicillium chrysogenum.</title>
        <authorList>
            <person name="van den Berg M.A."/>
            <person name="Albang R."/>
            <person name="Albermann K."/>
            <person name="Badger J.H."/>
            <person name="Daran J.-M."/>
            <person name="Driessen A.J.M."/>
            <person name="Garcia-Estrada C."/>
            <person name="Fedorova N.D."/>
            <person name="Harris D.M."/>
            <person name="Heijne W.H.M."/>
            <person name="Joardar V.S."/>
            <person name="Kiel J.A.K.W."/>
            <person name="Kovalchuk A."/>
            <person name="Martin J.F."/>
            <person name="Nierman W.C."/>
            <person name="Nijland J.G."/>
            <person name="Pronk J.T."/>
            <person name="Roubos J.A."/>
            <person name="van der Klei I.J."/>
            <person name="van Peij N.N.M.E."/>
            <person name="Veenhuis M."/>
            <person name="von Doehren H."/>
            <person name="Wagner C."/>
            <person name="Wortman J.R."/>
            <person name="Bovenberg R.A.L."/>
        </authorList>
    </citation>
    <scope>NUCLEOTIDE SEQUENCE [LARGE SCALE GENOMIC DNA]</scope>
    <source>
        <strain evidence="2">ATCC 28089 / DSM 1075 / NRRL 1951 / Wisconsin 54-1255</strain>
    </source>
</reference>
<dbReference type="VEuPathDB" id="FungiDB:PCH_Pc21g10720"/>
<dbReference type="OMA" id="FRCNSPH"/>
<evidence type="ECO:0000313" key="1">
    <source>
        <dbReference type="EMBL" id="CAP95969.1"/>
    </source>
</evidence>
<dbReference type="Proteomes" id="UP000000724">
    <property type="component" value="Contig Pc00c21"/>
</dbReference>
<dbReference type="EMBL" id="AM920436">
    <property type="protein sequence ID" value="CAP95969.1"/>
    <property type="molecule type" value="Genomic_DNA"/>
</dbReference>
<dbReference type="AlphaFoldDB" id="B6HJD5"/>
<dbReference type="HOGENOM" id="CLU_1579047_0_0_1"/>
<organism evidence="1 2">
    <name type="scientific">Penicillium rubens (strain ATCC 28089 / DSM 1075 / NRRL 1951 / Wisconsin 54-1255)</name>
    <name type="common">Penicillium chrysogenum</name>
    <dbReference type="NCBI Taxonomy" id="500485"/>
    <lineage>
        <taxon>Eukaryota</taxon>
        <taxon>Fungi</taxon>
        <taxon>Dikarya</taxon>
        <taxon>Ascomycota</taxon>
        <taxon>Pezizomycotina</taxon>
        <taxon>Eurotiomycetes</taxon>
        <taxon>Eurotiomycetidae</taxon>
        <taxon>Eurotiales</taxon>
        <taxon>Aspergillaceae</taxon>
        <taxon>Penicillium</taxon>
        <taxon>Penicillium chrysogenum species complex</taxon>
    </lineage>
</organism>
<protein>
    <submittedName>
        <fullName evidence="1">Uncharacterized protein</fullName>
    </submittedName>
</protein>
<keyword evidence="2" id="KW-1185">Reference proteome</keyword>
<evidence type="ECO:0000313" key="2">
    <source>
        <dbReference type="Proteomes" id="UP000000724"/>
    </source>
</evidence>
<name>B6HJD5_PENRW</name>
<accession>B6HJD5</accession>
<proteinExistence type="predicted"/>
<sequence>MAGVWSIAVLGYLVRRPHIVRTVETIDNADSSSTMTEISNYYELVYCHQLLLAFLIYGRLVHTGCSQHELRKSYSTPVVTSCSAGIEASLTYPIVPIIPFRCNSPHKAQVLEHEVATRQAYHQRTCADLADNMTSFPLMTSVACLDPFGQDAISKISFYVFLLDVVSSS</sequence>
<gene>
    <name evidence="1" type="ORF">Pc21g10720</name>
    <name evidence="1" type="ORF">PCH_Pc21g10720</name>
</gene>